<dbReference type="GO" id="GO:1990281">
    <property type="term" value="C:efflux pump complex"/>
    <property type="evidence" value="ECO:0007669"/>
    <property type="project" value="TreeGrafter"/>
</dbReference>
<dbReference type="SUPFAM" id="SSF111369">
    <property type="entry name" value="HlyD-like secretion proteins"/>
    <property type="match status" value="1"/>
</dbReference>
<accession>A0A1I2IC63</accession>
<dbReference type="AlphaFoldDB" id="A0A1I2IC63"/>
<proteinExistence type="inferred from homology"/>
<feature type="domain" description="Multidrug resistance protein MdtA-like barrel-sandwich hybrid" evidence="4">
    <location>
        <begin position="60"/>
        <end position="197"/>
    </location>
</feature>
<dbReference type="RefSeq" id="WP_026635151.1">
    <property type="nucleotide sequence ID" value="NZ_FONH01000015.1"/>
</dbReference>
<keyword evidence="6" id="KW-1185">Reference proteome</keyword>
<reference evidence="6" key="1">
    <citation type="submission" date="2016-10" db="EMBL/GenBank/DDBJ databases">
        <authorList>
            <person name="Varghese N."/>
            <person name="Submissions S."/>
        </authorList>
    </citation>
    <scope>NUCLEOTIDE SEQUENCE [LARGE SCALE GENOMIC DNA]</scope>
    <source>
        <strain evidence="6">UNC178MFTsu3.1</strain>
    </source>
</reference>
<feature type="chain" id="PRO_5011635452" evidence="3">
    <location>
        <begin position="26"/>
        <end position="308"/>
    </location>
</feature>
<evidence type="ECO:0000313" key="5">
    <source>
        <dbReference type="EMBL" id="SFF38111.1"/>
    </source>
</evidence>
<organism evidence="5 6">
    <name type="scientific">Dyella marensis</name>
    <dbReference type="NCBI Taxonomy" id="500610"/>
    <lineage>
        <taxon>Bacteria</taxon>
        <taxon>Pseudomonadati</taxon>
        <taxon>Pseudomonadota</taxon>
        <taxon>Gammaproteobacteria</taxon>
        <taxon>Lysobacterales</taxon>
        <taxon>Rhodanobacteraceae</taxon>
        <taxon>Dyella</taxon>
    </lineage>
</organism>
<dbReference type="EMBL" id="FONH01000015">
    <property type="protein sequence ID" value="SFF38111.1"/>
    <property type="molecule type" value="Genomic_DNA"/>
</dbReference>
<evidence type="ECO:0000256" key="3">
    <source>
        <dbReference type="SAM" id="SignalP"/>
    </source>
</evidence>
<evidence type="ECO:0000313" key="6">
    <source>
        <dbReference type="Proteomes" id="UP000199477"/>
    </source>
</evidence>
<dbReference type="Pfam" id="PF25917">
    <property type="entry name" value="BSH_RND"/>
    <property type="match status" value="1"/>
</dbReference>
<dbReference type="Gene3D" id="2.40.50.100">
    <property type="match status" value="1"/>
</dbReference>
<keyword evidence="3" id="KW-0732">Signal</keyword>
<dbReference type="Gene3D" id="1.10.287.470">
    <property type="entry name" value="Helix hairpin bin"/>
    <property type="match status" value="1"/>
</dbReference>
<evidence type="ECO:0000256" key="1">
    <source>
        <dbReference type="ARBA" id="ARBA00009477"/>
    </source>
</evidence>
<name>A0A1I2IC63_9GAMM</name>
<dbReference type="PANTHER" id="PTHR30469">
    <property type="entry name" value="MULTIDRUG RESISTANCE PROTEIN MDTA"/>
    <property type="match status" value="1"/>
</dbReference>
<dbReference type="Gene3D" id="2.40.30.170">
    <property type="match status" value="1"/>
</dbReference>
<sequence>MSSRLLSPLALVAALALAGCSHDDAADDARQAPAASPYAAVARGKIDIEGGLLKLSMPRDGVVAEIKVHEGDRVKKGQLLAMLDTEPSKLAVTSAEAEQKQAQAQADLLEARMKAADQRAERLDAAAKAGAGDAQSADDAREASRQLQGELTNARANAALAAQKLAGARYELAQRSLLAPVDGEIVQRLIQPGATASPQGGPAFVLLPEQPRLVRAELNESFVRAVSPGMRAEVVDDSGSGMPNLTAHVLRIGTVFGASALEDDPLVRANTRTVECVLAFDQPPPASARIGQRVLVRFAAGEAGSKQP</sequence>
<comment type="similarity">
    <text evidence="1">Belongs to the membrane fusion protein (MFP) (TC 8.A.1) family.</text>
</comment>
<dbReference type="PROSITE" id="PS51257">
    <property type="entry name" value="PROKAR_LIPOPROTEIN"/>
    <property type="match status" value="1"/>
</dbReference>
<feature type="signal peptide" evidence="3">
    <location>
        <begin position="1"/>
        <end position="25"/>
    </location>
</feature>
<protein>
    <submittedName>
        <fullName evidence="5">RND family efflux transporter, MFP subunit</fullName>
    </submittedName>
</protein>
<evidence type="ECO:0000259" key="4">
    <source>
        <dbReference type="Pfam" id="PF25917"/>
    </source>
</evidence>
<dbReference type="GO" id="GO:0015562">
    <property type="term" value="F:efflux transmembrane transporter activity"/>
    <property type="evidence" value="ECO:0007669"/>
    <property type="project" value="TreeGrafter"/>
</dbReference>
<feature type="compositionally biased region" description="Low complexity" evidence="2">
    <location>
        <begin position="126"/>
        <end position="137"/>
    </location>
</feature>
<dbReference type="STRING" id="500610.SAMN02799615_03329"/>
<dbReference type="InterPro" id="IPR058625">
    <property type="entry name" value="MdtA-like_BSH"/>
</dbReference>
<feature type="region of interest" description="Disordered" evidence="2">
    <location>
        <begin position="124"/>
        <end position="147"/>
    </location>
</feature>
<gene>
    <name evidence="5" type="ORF">SAMN02799615_03329</name>
</gene>
<evidence type="ECO:0000256" key="2">
    <source>
        <dbReference type="SAM" id="MobiDB-lite"/>
    </source>
</evidence>
<dbReference type="PANTHER" id="PTHR30469:SF38">
    <property type="entry name" value="HLYD FAMILY SECRETION PROTEIN"/>
    <property type="match status" value="1"/>
</dbReference>
<dbReference type="Proteomes" id="UP000199477">
    <property type="component" value="Unassembled WGS sequence"/>
</dbReference>